<proteinExistence type="predicted"/>
<organism evidence="1 2">
    <name type="scientific">Haematococcus lacustris</name>
    <name type="common">Green alga</name>
    <name type="synonym">Haematococcus pluvialis</name>
    <dbReference type="NCBI Taxonomy" id="44745"/>
    <lineage>
        <taxon>Eukaryota</taxon>
        <taxon>Viridiplantae</taxon>
        <taxon>Chlorophyta</taxon>
        <taxon>core chlorophytes</taxon>
        <taxon>Chlorophyceae</taxon>
        <taxon>CS clade</taxon>
        <taxon>Chlamydomonadales</taxon>
        <taxon>Haematococcaceae</taxon>
        <taxon>Haematococcus</taxon>
    </lineage>
</organism>
<name>A0A699ZAY7_HAELA</name>
<evidence type="ECO:0000313" key="2">
    <source>
        <dbReference type="Proteomes" id="UP000485058"/>
    </source>
</evidence>
<protein>
    <submittedName>
        <fullName evidence="1">Uncharacterized protein</fullName>
    </submittedName>
</protein>
<dbReference type="Proteomes" id="UP000485058">
    <property type="component" value="Unassembled WGS sequence"/>
</dbReference>
<dbReference type="AlphaFoldDB" id="A0A699ZAY7"/>
<feature type="non-terminal residue" evidence="1">
    <location>
        <position position="1"/>
    </location>
</feature>
<reference evidence="1 2" key="1">
    <citation type="submission" date="2020-02" db="EMBL/GenBank/DDBJ databases">
        <title>Draft genome sequence of Haematococcus lacustris strain NIES-144.</title>
        <authorList>
            <person name="Morimoto D."/>
            <person name="Nakagawa S."/>
            <person name="Yoshida T."/>
            <person name="Sawayama S."/>
        </authorList>
    </citation>
    <scope>NUCLEOTIDE SEQUENCE [LARGE SCALE GENOMIC DNA]</scope>
    <source>
        <strain evidence="1 2">NIES-144</strain>
    </source>
</reference>
<accession>A0A699ZAY7</accession>
<sequence length="96" mass="10815">MALMASDHTRCRCVCLPLLLQNAAWNEAWIGLVVGTGQAPAIPGVWSDNSPFDYYPPLYTQFSYDHTRSQLYAYYLRCTYAAGSCAWRNTPTLSEL</sequence>
<gene>
    <name evidence="1" type="ORF">HaLaN_12368</name>
</gene>
<evidence type="ECO:0000313" key="1">
    <source>
        <dbReference type="EMBL" id="GFH16024.1"/>
    </source>
</evidence>
<keyword evidence="2" id="KW-1185">Reference proteome</keyword>
<feature type="non-terminal residue" evidence="1">
    <location>
        <position position="96"/>
    </location>
</feature>
<comment type="caution">
    <text evidence="1">The sequence shown here is derived from an EMBL/GenBank/DDBJ whole genome shotgun (WGS) entry which is preliminary data.</text>
</comment>
<dbReference type="EMBL" id="BLLF01000934">
    <property type="protein sequence ID" value="GFH16024.1"/>
    <property type="molecule type" value="Genomic_DNA"/>
</dbReference>